<keyword evidence="10" id="KW-0969">Cilium</keyword>
<dbReference type="RefSeq" id="WP_089832216.1">
    <property type="nucleotide sequence ID" value="NZ_BJWI01000015.1"/>
</dbReference>
<sequence>MKININRLVNNNPYKTQQQKQADLKHEKTAKTDKVEISPKAKEMQASNPVQKERLEKVNQIKRQVETGTYEVKPDQVAKKMRGFFQ</sequence>
<evidence type="ECO:0000256" key="2">
    <source>
        <dbReference type="ARBA" id="ARBA00017823"/>
    </source>
</evidence>
<dbReference type="NCBIfam" id="TIGR03824">
    <property type="entry name" value="FlgM_jcvi"/>
    <property type="match status" value="1"/>
</dbReference>
<keyword evidence="10" id="KW-0966">Cell projection</keyword>
<evidence type="ECO:0000313" key="11">
    <source>
        <dbReference type="Proteomes" id="UP000242243"/>
    </source>
</evidence>
<keyword evidence="5" id="KW-0805">Transcription regulation</keyword>
<dbReference type="GO" id="GO:0045892">
    <property type="term" value="P:negative regulation of DNA-templated transcription"/>
    <property type="evidence" value="ECO:0007669"/>
    <property type="project" value="InterPro"/>
</dbReference>
<accession>A0A1I5QAV3</accession>
<evidence type="ECO:0000256" key="4">
    <source>
        <dbReference type="ARBA" id="ARBA00022795"/>
    </source>
</evidence>
<dbReference type="SUPFAM" id="SSF101498">
    <property type="entry name" value="Anti-sigma factor FlgM"/>
    <property type="match status" value="1"/>
</dbReference>
<dbReference type="GO" id="GO:0044781">
    <property type="term" value="P:bacterial-type flagellum organization"/>
    <property type="evidence" value="ECO:0007669"/>
    <property type="project" value="UniProtKB-KW"/>
</dbReference>
<dbReference type="OrthoDB" id="2991036at2"/>
<keyword evidence="10" id="KW-0282">Flagellum</keyword>
<dbReference type="InterPro" id="IPR007412">
    <property type="entry name" value="FlgM"/>
</dbReference>
<dbReference type="Pfam" id="PF04316">
    <property type="entry name" value="FlgM"/>
    <property type="match status" value="1"/>
</dbReference>
<keyword evidence="3" id="KW-0678">Repressor</keyword>
<keyword evidence="6" id="KW-0804">Transcription</keyword>
<feature type="region of interest" description="Disordered" evidence="7">
    <location>
        <begin position="1"/>
        <end position="35"/>
    </location>
</feature>
<dbReference type="InterPro" id="IPR031316">
    <property type="entry name" value="FlgM_C"/>
</dbReference>
<evidence type="ECO:0000256" key="6">
    <source>
        <dbReference type="ARBA" id="ARBA00023163"/>
    </source>
</evidence>
<name>A0A1I5QAV3_9BACI</name>
<dbReference type="AlphaFoldDB" id="A0A1I5QAV3"/>
<feature type="compositionally biased region" description="Polar residues" evidence="7">
    <location>
        <begin position="7"/>
        <end position="21"/>
    </location>
</feature>
<dbReference type="InterPro" id="IPR035890">
    <property type="entry name" value="Anti-sigma-28_factor_FlgM_sf"/>
</dbReference>
<evidence type="ECO:0000313" key="9">
    <source>
        <dbReference type="EMBL" id="GEM01722.1"/>
    </source>
</evidence>
<keyword evidence="4" id="KW-1005">Bacterial flagellum biogenesis</keyword>
<feature type="domain" description="Anti-sigma-28 factor FlgM C-terminal" evidence="8">
    <location>
        <begin position="33"/>
        <end position="81"/>
    </location>
</feature>
<protein>
    <recommendedName>
        <fullName evidence="2">Negative regulator of flagellin synthesis</fullName>
    </recommendedName>
</protein>
<evidence type="ECO:0000256" key="1">
    <source>
        <dbReference type="ARBA" id="ARBA00005322"/>
    </source>
</evidence>
<dbReference type="Proteomes" id="UP000242243">
    <property type="component" value="Unassembled WGS sequence"/>
</dbReference>
<gene>
    <name evidence="9" type="primary">flgM</name>
    <name evidence="9" type="ORF">HHA03_12540</name>
    <name evidence="10" type="ORF">SAMN05421839_12013</name>
</gene>
<feature type="compositionally biased region" description="Basic and acidic residues" evidence="7">
    <location>
        <begin position="22"/>
        <end position="35"/>
    </location>
</feature>
<dbReference type="Proteomes" id="UP000321547">
    <property type="component" value="Unassembled WGS sequence"/>
</dbReference>
<proteinExistence type="inferred from homology"/>
<comment type="similarity">
    <text evidence="1">Belongs to the FlgM family.</text>
</comment>
<evidence type="ECO:0000259" key="8">
    <source>
        <dbReference type="Pfam" id="PF04316"/>
    </source>
</evidence>
<organism evidence="10 11">
    <name type="scientific">Halolactibacillus halophilus</name>
    <dbReference type="NCBI Taxonomy" id="306540"/>
    <lineage>
        <taxon>Bacteria</taxon>
        <taxon>Bacillati</taxon>
        <taxon>Bacillota</taxon>
        <taxon>Bacilli</taxon>
        <taxon>Bacillales</taxon>
        <taxon>Bacillaceae</taxon>
        <taxon>Halolactibacillus</taxon>
    </lineage>
</organism>
<dbReference type="EMBL" id="FOXC01000020">
    <property type="protein sequence ID" value="SFP43428.1"/>
    <property type="molecule type" value="Genomic_DNA"/>
</dbReference>
<reference evidence="9 12" key="2">
    <citation type="submission" date="2019-07" db="EMBL/GenBank/DDBJ databases">
        <title>Whole genome shotgun sequence of Halolactibacillus halophilus NBRC 100868.</title>
        <authorList>
            <person name="Hosoyama A."/>
            <person name="Uohara A."/>
            <person name="Ohji S."/>
            <person name="Ichikawa N."/>
        </authorList>
    </citation>
    <scope>NUCLEOTIDE SEQUENCE [LARGE SCALE GENOMIC DNA]</scope>
    <source>
        <strain evidence="9 12">NBRC 100868</strain>
    </source>
</reference>
<evidence type="ECO:0000313" key="10">
    <source>
        <dbReference type="EMBL" id="SFP43428.1"/>
    </source>
</evidence>
<evidence type="ECO:0000313" key="12">
    <source>
        <dbReference type="Proteomes" id="UP000321547"/>
    </source>
</evidence>
<dbReference type="EMBL" id="BJWI01000015">
    <property type="protein sequence ID" value="GEM01722.1"/>
    <property type="molecule type" value="Genomic_DNA"/>
</dbReference>
<evidence type="ECO:0000256" key="7">
    <source>
        <dbReference type="SAM" id="MobiDB-lite"/>
    </source>
</evidence>
<evidence type="ECO:0000256" key="3">
    <source>
        <dbReference type="ARBA" id="ARBA00022491"/>
    </source>
</evidence>
<reference evidence="10 11" key="1">
    <citation type="submission" date="2016-10" db="EMBL/GenBank/DDBJ databases">
        <authorList>
            <person name="de Groot N.N."/>
        </authorList>
    </citation>
    <scope>NUCLEOTIDE SEQUENCE [LARGE SCALE GENOMIC DNA]</scope>
    <source>
        <strain evidence="10 11">DSM 17073</strain>
    </source>
</reference>
<evidence type="ECO:0000256" key="5">
    <source>
        <dbReference type="ARBA" id="ARBA00023015"/>
    </source>
</evidence>
<keyword evidence="12" id="KW-1185">Reference proteome</keyword>
<dbReference type="STRING" id="306540.SAMN05421839_12013"/>